<dbReference type="Proteomes" id="UP000274131">
    <property type="component" value="Unassembled WGS sequence"/>
</dbReference>
<reference evidence="4 5" key="2">
    <citation type="submission" date="2018-10" db="EMBL/GenBank/DDBJ databases">
        <authorList>
            <consortium name="Pathogen Informatics"/>
        </authorList>
    </citation>
    <scope>NUCLEOTIDE SEQUENCE [LARGE SCALE GENOMIC DNA]</scope>
</reference>
<organism evidence="6">
    <name type="scientific">Enterobius vermicularis</name>
    <name type="common">Human pinworm</name>
    <dbReference type="NCBI Taxonomy" id="51028"/>
    <lineage>
        <taxon>Eukaryota</taxon>
        <taxon>Metazoa</taxon>
        <taxon>Ecdysozoa</taxon>
        <taxon>Nematoda</taxon>
        <taxon>Chromadorea</taxon>
        <taxon>Rhabditida</taxon>
        <taxon>Spirurina</taxon>
        <taxon>Oxyuridomorpha</taxon>
        <taxon>Oxyuroidea</taxon>
        <taxon>Oxyuridae</taxon>
        <taxon>Enterobius</taxon>
    </lineage>
</organism>
<dbReference type="Pfam" id="PF23073">
    <property type="entry name" value="DUF7045"/>
    <property type="match status" value="1"/>
</dbReference>
<dbReference type="InterPro" id="IPR055471">
    <property type="entry name" value="DUF7043"/>
</dbReference>
<name>A0A0N4UZU7_ENTVE</name>
<keyword evidence="5" id="KW-1185">Reference proteome</keyword>
<accession>A0A0N4UZU7</accession>
<proteinExistence type="predicted"/>
<gene>
    <name evidence="4" type="ORF">EVEC_LOCUS2872</name>
</gene>
<sequence>MHLNCIGTWKGKNDEKYLAVEDEESGQIRCGMLMRLSPEKLVLHMSSNAQCDKLSPNSTYATDTYRFRHKKSQRNLAVCRFPEWLQGGYSDVTINGGKFIYKSSAPESGSAVSYCIDADENRVAVFSETLCEEAVGFHCFWFSSRSDSVVEFKTTGRFDNYKPDLCRNDQAFDRSSWAAMVAAKPDSVSCGYTGIYESPTKSGDSECYRMTVDCKQNSIMKVTAYECSTGITHDTTCAEKPKKPDSIKKLEVNEDIKDVRTVQGVSNVNVTNRRYYPSNKNVSYYRTVVYSKAPLSYLSVHLLPVIVILAVL</sequence>
<dbReference type="Pfam" id="PF23069">
    <property type="entry name" value="DUF7042"/>
    <property type="match status" value="1"/>
</dbReference>
<dbReference type="PANTHER" id="PTHR22255">
    <property type="entry name" value="LP06548P"/>
    <property type="match status" value="1"/>
</dbReference>
<reference evidence="6" key="1">
    <citation type="submission" date="2017-02" db="UniProtKB">
        <authorList>
            <consortium name="WormBaseParasite"/>
        </authorList>
    </citation>
    <scope>IDENTIFICATION</scope>
</reference>
<dbReference type="PANTHER" id="PTHR22255:SF4">
    <property type="entry name" value="CATION-INDEPENDENT MANNOSE-6-PHOSPHATE RECEPTOR"/>
    <property type="match status" value="1"/>
</dbReference>
<protein>
    <submittedName>
        <fullName evidence="4 6">Uncharacterized protein</fullName>
    </submittedName>
</protein>
<evidence type="ECO:0000313" key="4">
    <source>
        <dbReference type="EMBL" id="VDD87729.1"/>
    </source>
</evidence>
<evidence type="ECO:0000313" key="5">
    <source>
        <dbReference type="Proteomes" id="UP000274131"/>
    </source>
</evidence>
<dbReference type="InterPro" id="IPR055473">
    <property type="entry name" value="DUF7045"/>
</dbReference>
<feature type="domain" description="DUF7042" evidence="1">
    <location>
        <begin position="2"/>
        <end position="62"/>
    </location>
</feature>
<evidence type="ECO:0000259" key="1">
    <source>
        <dbReference type="Pfam" id="PF23069"/>
    </source>
</evidence>
<dbReference type="OrthoDB" id="6380161at2759"/>
<dbReference type="STRING" id="51028.A0A0N4UZU7"/>
<evidence type="ECO:0000313" key="6">
    <source>
        <dbReference type="WBParaSite" id="EVEC_0000316401-mRNA-1"/>
    </source>
</evidence>
<dbReference type="WBParaSite" id="EVEC_0000316401-mRNA-1">
    <property type="protein sequence ID" value="EVEC_0000316401-mRNA-1"/>
    <property type="gene ID" value="EVEC_0000316401"/>
</dbReference>
<feature type="domain" description="DUF7043" evidence="2">
    <location>
        <begin position="77"/>
        <end position="178"/>
    </location>
</feature>
<dbReference type="EMBL" id="UXUI01007463">
    <property type="protein sequence ID" value="VDD87729.1"/>
    <property type="molecule type" value="Genomic_DNA"/>
</dbReference>
<evidence type="ECO:0000259" key="2">
    <source>
        <dbReference type="Pfam" id="PF23070"/>
    </source>
</evidence>
<dbReference type="InterPro" id="IPR055470">
    <property type="entry name" value="DUF7042"/>
</dbReference>
<evidence type="ECO:0000259" key="3">
    <source>
        <dbReference type="Pfam" id="PF23073"/>
    </source>
</evidence>
<feature type="domain" description="DUF7045" evidence="3">
    <location>
        <begin position="190"/>
        <end position="235"/>
    </location>
</feature>
<dbReference type="Pfam" id="PF23070">
    <property type="entry name" value="DUF7043"/>
    <property type="match status" value="1"/>
</dbReference>
<dbReference type="AlphaFoldDB" id="A0A0N4UZU7"/>